<sequence length="362" mass="42803">MYICYLILALLFYIVYVRYKRYERIKLLLKKYSSVKNNHEAAFEITYMTSKLELPFISVKSLEFAFFRVLGIPNISKIIGSTGEMVYHCGKRYDDTDLIIREFCENPLDSDRAKTAIKRMNFIHKFYPIENQEMVYTLSLFICEPPRWINEFGWRKLMDIETEAIYEYWKEIGIRMGIKEIPPTYDDMVKFKEDFEAKYMIYSKSNPAATEGSIRLFLSPVPPFLQPFARKIIYSLLDDHFRIAMDYPKQPTWLVFLIKFLLKTRALFIRYLMLPRAIPIARVPDKPILMTGNKYPNNHICATNFNSDEMESSKIYIPRFHPYEHTYLNGYKIEELGPKKFEKGKLGKLGTIQPDSISMTSH</sequence>
<evidence type="ECO:0000313" key="1">
    <source>
        <dbReference type="EMBL" id="KAF0449745.1"/>
    </source>
</evidence>
<organism evidence="1 2">
    <name type="scientific">Gigaspora margarita</name>
    <dbReference type="NCBI Taxonomy" id="4874"/>
    <lineage>
        <taxon>Eukaryota</taxon>
        <taxon>Fungi</taxon>
        <taxon>Fungi incertae sedis</taxon>
        <taxon>Mucoromycota</taxon>
        <taxon>Glomeromycotina</taxon>
        <taxon>Glomeromycetes</taxon>
        <taxon>Diversisporales</taxon>
        <taxon>Gigasporaceae</taxon>
        <taxon>Gigaspora</taxon>
    </lineage>
</organism>
<dbReference type="InterPro" id="IPR046366">
    <property type="entry name" value="MPAB"/>
</dbReference>
<dbReference type="PANTHER" id="PTHR36124:SF1">
    <property type="entry name" value="ER-BOUND OXYGENASE MPAB_MPAB'_RUBBER OXYGENASE CATALYTIC DOMAIN-CONTAINING PROTEIN"/>
    <property type="match status" value="1"/>
</dbReference>
<dbReference type="PANTHER" id="PTHR36124">
    <property type="match status" value="1"/>
</dbReference>
<keyword evidence="2" id="KW-1185">Reference proteome</keyword>
<protein>
    <submittedName>
        <fullName evidence="1">DUF2236 domain-containing protein</fullName>
    </submittedName>
</protein>
<gene>
    <name evidence="1" type="ORF">F8M41_002390</name>
</gene>
<dbReference type="EMBL" id="WTPW01001203">
    <property type="protein sequence ID" value="KAF0449745.1"/>
    <property type="molecule type" value="Genomic_DNA"/>
</dbReference>
<name>A0A8H3XEX8_GIGMA</name>
<comment type="caution">
    <text evidence="1">The sequence shown here is derived from an EMBL/GenBank/DDBJ whole genome shotgun (WGS) entry which is preliminary data.</text>
</comment>
<evidence type="ECO:0000313" key="2">
    <source>
        <dbReference type="Proteomes" id="UP000439903"/>
    </source>
</evidence>
<reference evidence="1 2" key="1">
    <citation type="journal article" date="2019" name="Environ. Microbiol.">
        <title>At the nexus of three kingdoms: the genome of the mycorrhizal fungus Gigaspora margarita provides insights into plant, endobacterial and fungal interactions.</title>
        <authorList>
            <person name="Venice F."/>
            <person name="Ghignone S."/>
            <person name="Salvioli di Fossalunga A."/>
            <person name="Amselem J."/>
            <person name="Novero M."/>
            <person name="Xianan X."/>
            <person name="Sedzielewska Toro K."/>
            <person name="Morin E."/>
            <person name="Lipzen A."/>
            <person name="Grigoriev I.V."/>
            <person name="Henrissat B."/>
            <person name="Martin F.M."/>
            <person name="Bonfante P."/>
        </authorList>
    </citation>
    <scope>NUCLEOTIDE SEQUENCE [LARGE SCALE GENOMIC DNA]</scope>
    <source>
        <strain evidence="1 2">BEG34</strain>
    </source>
</reference>
<accession>A0A8H3XEX8</accession>
<dbReference type="Proteomes" id="UP000439903">
    <property type="component" value="Unassembled WGS sequence"/>
</dbReference>
<dbReference type="AlphaFoldDB" id="A0A8H3XEX8"/>
<dbReference type="GO" id="GO:0016491">
    <property type="term" value="F:oxidoreductase activity"/>
    <property type="evidence" value="ECO:0007669"/>
    <property type="project" value="InterPro"/>
</dbReference>
<proteinExistence type="predicted"/>
<dbReference type="OrthoDB" id="545169at2759"/>